<dbReference type="Proteomes" id="UP001152755">
    <property type="component" value="Unassembled WGS sequence"/>
</dbReference>
<dbReference type="NCBIfam" id="TIGR00026">
    <property type="entry name" value="hi_GC_TIGR00026"/>
    <property type="match status" value="1"/>
</dbReference>
<evidence type="ECO:0000313" key="2">
    <source>
        <dbReference type="Proteomes" id="UP001152755"/>
    </source>
</evidence>
<dbReference type="InterPro" id="IPR004378">
    <property type="entry name" value="F420H2_quin_Rdtase"/>
</dbReference>
<dbReference type="RefSeq" id="WP_277831964.1">
    <property type="nucleotide sequence ID" value="NZ_JAAIVF010000002.1"/>
</dbReference>
<dbReference type="Pfam" id="PF04075">
    <property type="entry name" value="F420H2_quin_red"/>
    <property type="match status" value="1"/>
</dbReference>
<proteinExistence type="predicted"/>
<sequence length="133" mass="14948">MGDKQIPTTPSMMPNWLPRFNKATHNRLQKYWAPYVPPWALVVHCGRKSGRIYQTPVMALRKGGSIAIVLLYGSDSDWVRNVLAAAGDPEVRYRGRQYRLTEPRIVTDPADPALPWMARRVVPRLGVLVAGLG</sequence>
<dbReference type="Gene3D" id="2.30.110.10">
    <property type="entry name" value="Electron Transport, Fmn-binding Protein, Chain A"/>
    <property type="match status" value="1"/>
</dbReference>
<dbReference type="EMBL" id="JANRHA010000003">
    <property type="protein sequence ID" value="MDG3014100.1"/>
    <property type="molecule type" value="Genomic_DNA"/>
</dbReference>
<name>A0A9X4LXD2_9ACTN</name>
<keyword evidence="2" id="KW-1185">Reference proteome</keyword>
<evidence type="ECO:0000313" key="1">
    <source>
        <dbReference type="EMBL" id="MDG3014100.1"/>
    </source>
</evidence>
<dbReference type="InterPro" id="IPR012349">
    <property type="entry name" value="Split_barrel_FMN-bd"/>
</dbReference>
<reference evidence="1" key="1">
    <citation type="submission" date="2022-08" db="EMBL/GenBank/DDBJ databases">
        <title>Genome analysis of Corynebacteriales strain.</title>
        <authorList>
            <person name="Lee S.D."/>
        </authorList>
    </citation>
    <scope>NUCLEOTIDE SEQUENCE</scope>
    <source>
        <strain evidence="1">D3-21</strain>
    </source>
</reference>
<dbReference type="AlphaFoldDB" id="A0A9X4LXD2"/>
<accession>A0A9X4LXD2</accession>
<comment type="caution">
    <text evidence="1">The sequence shown here is derived from an EMBL/GenBank/DDBJ whole genome shotgun (WGS) entry which is preliminary data.</text>
</comment>
<organism evidence="1 2">
    <name type="scientific">Speluncibacter jeojiensis</name>
    <dbReference type="NCBI Taxonomy" id="2710754"/>
    <lineage>
        <taxon>Bacteria</taxon>
        <taxon>Bacillati</taxon>
        <taxon>Actinomycetota</taxon>
        <taxon>Actinomycetes</taxon>
        <taxon>Mycobacteriales</taxon>
        <taxon>Speluncibacteraceae</taxon>
        <taxon>Speluncibacter</taxon>
    </lineage>
</organism>
<dbReference type="GO" id="GO:0016491">
    <property type="term" value="F:oxidoreductase activity"/>
    <property type="evidence" value="ECO:0007669"/>
    <property type="project" value="InterPro"/>
</dbReference>
<gene>
    <name evidence="1" type="ORF">NVS88_05950</name>
</gene>
<protein>
    <submittedName>
        <fullName evidence="1">Nitroreductase family deazaflavin-dependent oxidoreductase</fullName>
    </submittedName>
</protein>